<dbReference type="PRINTS" id="PR00449">
    <property type="entry name" value="RASTRNSFRMNG"/>
</dbReference>
<dbReference type="PROSITE" id="PS51419">
    <property type="entry name" value="RAB"/>
    <property type="match status" value="1"/>
</dbReference>
<dbReference type="RefSeq" id="XP_072579436.1">
    <property type="nucleotide sequence ID" value="XM_072723335.1"/>
</dbReference>
<dbReference type="NCBIfam" id="TIGR00231">
    <property type="entry name" value="small_GTP"/>
    <property type="match status" value="1"/>
</dbReference>
<dbReference type="RefSeq" id="XP_072579435.1">
    <property type="nucleotide sequence ID" value="XM_072723334.1"/>
</dbReference>
<dbReference type="Pfam" id="PF00071">
    <property type="entry name" value="Ras"/>
    <property type="match status" value="1"/>
</dbReference>
<dbReference type="InterPro" id="IPR005225">
    <property type="entry name" value="Small_GTP-bd"/>
</dbReference>
<dbReference type="PROSITE" id="PS51421">
    <property type="entry name" value="RAS"/>
    <property type="match status" value="1"/>
</dbReference>
<evidence type="ECO:0000256" key="2">
    <source>
        <dbReference type="ARBA" id="ARBA00023134"/>
    </source>
</evidence>
<reference evidence="5 6" key="1">
    <citation type="submission" date="2025-05" db="UniProtKB">
        <authorList>
            <consortium name="RefSeq"/>
        </authorList>
    </citation>
    <scope>IDENTIFICATION</scope>
    <source>
        <tissue evidence="5 6">Cell line</tissue>
    </source>
</reference>
<proteinExistence type="predicted"/>
<dbReference type="Proteomes" id="UP001652641">
    <property type="component" value="Chromosome 10"/>
</dbReference>
<dbReference type="CDD" id="cd04108">
    <property type="entry name" value="Rab36_Rab34"/>
    <property type="match status" value="1"/>
</dbReference>
<evidence type="ECO:0000313" key="4">
    <source>
        <dbReference type="Proteomes" id="UP001652641"/>
    </source>
</evidence>
<organism evidence="4 5">
    <name type="scientific">Vulpes vulpes</name>
    <name type="common">Red fox</name>
    <dbReference type="NCBI Taxonomy" id="9627"/>
    <lineage>
        <taxon>Eukaryota</taxon>
        <taxon>Metazoa</taxon>
        <taxon>Chordata</taxon>
        <taxon>Craniata</taxon>
        <taxon>Vertebrata</taxon>
        <taxon>Euteleostomi</taxon>
        <taxon>Mammalia</taxon>
        <taxon>Eutheria</taxon>
        <taxon>Laurasiatheria</taxon>
        <taxon>Carnivora</taxon>
        <taxon>Caniformia</taxon>
        <taxon>Canidae</taxon>
        <taxon>Vulpes</taxon>
    </lineage>
</organism>
<evidence type="ECO:0000256" key="1">
    <source>
        <dbReference type="ARBA" id="ARBA00022741"/>
    </source>
</evidence>
<evidence type="ECO:0000313" key="5">
    <source>
        <dbReference type="RefSeq" id="XP_072579435.1"/>
    </source>
</evidence>
<evidence type="ECO:0000256" key="3">
    <source>
        <dbReference type="SAM" id="MobiDB-lite"/>
    </source>
</evidence>
<dbReference type="SMART" id="SM00176">
    <property type="entry name" value="RAN"/>
    <property type="match status" value="1"/>
</dbReference>
<dbReference type="SUPFAM" id="SSF52540">
    <property type="entry name" value="P-loop containing nucleoside triphosphate hydrolases"/>
    <property type="match status" value="1"/>
</dbReference>
<dbReference type="SMART" id="SM00175">
    <property type="entry name" value="RAB"/>
    <property type="match status" value="1"/>
</dbReference>
<dbReference type="SMART" id="SM00173">
    <property type="entry name" value="RAS"/>
    <property type="match status" value="1"/>
</dbReference>
<evidence type="ECO:0000313" key="6">
    <source>
        <dbReference type="RefSeq" id="XP_072579436.1"/>
    </source>
</evidence>
<keyword evidence="2" id="KW-0342">GTP-binding</keyword>
<sequence>MVIAQRVRSVLEASAAPPRRSGCYSDLSVEPRVDSFRCELRPEPVPDARDSSDALGSSVVLVAMVIAATGPARPGRAAPGAFATPAGHSGRMRSSLTSLGPPVSRDRIITSFPKWYTPDACLQLKEHFHGQVSTTCQRRNTGTVGLRLSKVVVVGDLYVGKTSLIHRFCKNVFDRDYKATIGVDFEIERFEIAGIPYSLQIWDTAGQEKFKCIASAYYRGAQVIITAFDLTDVQTLEHTRQWLEDALRENEPGSCFVFLVGTKKDLLSGAACKQAEVEAVRLANEMQAEYWSVSAKTGENVKAFFSRVAALAFEQSVLQDLERRSSARAQVGDGDLIRKGLENKKLCVPASQDLCGGLLDSLEDIGGPPESGKLLIDTPPSCTSRTGRHNPGMPSLVPTLSLPSGCSSMGALTTRTCPWLGAHSSPPIPSHKQVGTSGHILPASHKWRAFCQQLFWSVPRTVQYPITVLGTLWVPAAYSLAGSNC</sequence>
<dbReference type="PANTHER" id="PTHR47977">
    <property type="entry name" value="RAS-RELATED PROTEIN RAB"/>
    <property type="match status" value="1"/>
</dbReference>
<protein>
    <submittedName>
        <fullName evidence="5">Ras-related protein Rab-36 isoform X3</fullName>
    </submittedName>
    <submittedName>
        <fullName evidence="6">Ras-related protein Rab-36 isoform X4</fullName>
    </submittedName>
</protein>
<dbReference type="GeneID" id="112907492"/>
<dbReference type="Gene3D" id="3.40.50.300">
    <property type="entry name" value="P-loop containing nucleotide triphosphate hydrolases"/>
    <property type="match status" value="1"/>
</dbReference>
<dbReference type="InterPro" id="IPR050227">
    <property type="entry name" value="Rab"/>
</dbReference>
<dbReference type="SMART" id="SM00174">
    <property type="entry name" value="RHO"/>
    <property type="match status" value="1"/>
</dbReference>
<accession>A0ABM4XN16</accession>
<dbReference type="InterPro" id="IPR027417">
    <property type="entry name" value="P-loop_NTPase"/>
</dbReference>
<feature type="compositionally biased region" description="Low complexity" evidence="3">
    <location>
        <begin position="72"/>
        <end position="87"/>
    </location>
</feature>
<name>A0ABM4XN16_VULVU</name>
<keyword evidence="1" id="KW-0547">Nucleotide-binding</keyword>
<feature type="region of interest" description="Disordered" evidence="3">
    <location>
        <begin position="72"/>
        <end position="99"/>
    </location>
</feature>
<gene>
    <name evidence="5 6" type="primary">RAB36</name>
</gene>
<dbReference type="InterPro" id="IPR001806">
    <property type="entry name" value="Small_GTPase"/>
</dbReference>
<keyword evidence="4" id="KW-1185">Reference proteome</keyword>